<dbReference type="InterPro" id="IPR036249">
    <property type="entry name" value="Thioredoxin-like_sf"/>
</dbReference>
<dbReference type="RefSeq" id="WP_125740482.1">
    <property type="nucleotide sequence ID" value="NZ_RCOR01000006.1"/>
</dbReference>
<reference evidence="11 12" key="1">
    <citation type="submission" date="2018-10" db="EMBL/GenBank/DDBJ databases">
        <title>Co-occurring genomic capacity for anaerobic methane metabolism and dissimilatory sulfite reduction discovered in the Korarchaeota.</title>
        <authorList>
            <person name="Mckay L.J."/>
            <person name="Dlakic M."/>
            <person name="Fields M.W."/>
            <person name="Delmont T.O."/>
            <person name="Eren A.M."/>
            <person name="Jay Z.J."/>
            <person name="Klingelsmith K.B."/>
            <person name="Rusch D.B."/>
            <person name="Inskeep W.P."/>
        </authorList>
    </citation>
    <scope>NUCLEOTIDE SEQUENCE [LARGE SCALE GENOMIC DNA]</scope>
    <source>
        <strain evidence="11 12">WS</strain>
    </source>
</reference>
<protein>
    <recommendedName>
        <fullName evidence="8">Peroxiredoxin</fullName>
        <ecNumber evidence="8">1.11.1.24</ecNumber>
    </recommendedName>
    <alternativeName>
        <fullName evidence="8">Thioredoxin peroxidase</fullName>
    </alternativeName>
    <alternativeName>
        <fullName evidence="8">Thioredoxin-dependent peroxiredoxin</fullName>
    </alternativeName>
</protein>
<feature type="active site" description="Cysteine sulfenic acid (-SOH) intermediate; for peroxidase activity" evidence="9">
    <location>
        <position position="49"/>
    </location>
</feature>
<dbReference type="FunFam" id="3.40.30.10:FF:000011">
    <property type="entry name" value="Peroxiredoxin PRX1"/>
    <property type="match status" value="1"/>
</dbReference>
<dbReference type="PROSITE" id="PS51352">
    <property type="entry name" value="THIOREDOXIN_2"/>
    <property type="match status" value="1"/>
</dbReference>
<evidence type="ECO:0000256" key="1">
    <source>
        <dbReference type="ARBA" id="ARBA00022490"/>
    </source>
</evidence>
<keyword evidence="5 8" id="KW-0676">Redox-active center</keyword>
<evidence type="ECO:0000256" key="9">
    <source>
        <dbReference type="PIRSR" id="PIRSR000239-1"/>
    </source>
</evidence>
<dbReference type="CDD" id="cd03016">
    <property type="entry name" value="PRX_1cys"/>
    <property type="match status" value="1"/>
</dbReference>
<proteinExistence type="inferred from homology"/>
<comment type="caution">
    <text evidence="11">The sequence shown here is derived from an EMBL/GenBank/DDBJ whole genome shotgun (WGS) entry which is preliminary data.</text>
</comment>
<dbReference type="InterPro" id="IPR050217">
    <property type="entry name" value="Peroxiredoxin"/>
</dbReference>
<dbReference type="NCBIfam" id="NF009668">
    <property type="entry name" value="PRK13189.1"/>
    <property type="match status" value="1"/>
</dbReference>
<organism evidence="11 12">
    <name type="scientific">Candidatus Korarchaeum cryptofilum</name>
    <dbReference type="NCBI Taxonomy" id="498846"/>
    <lineage>
        <taxon>Archaea</taxon>
        <taxon>Thermoproteota</taxon>
        <taxon>Candidatus Korarchaeia</taxon>
        <taxon>Candidatus Korarchaeales</taxon>
        <taxon>Candidatus Korarchaeaceae</taxon>
        <taxon>Candidatus Korarchaeum</taxon>
    </lineage>
</organism>
<dbReference type="GO" id="GO:0005829">
    <property type="term" value="C:cytosol"/>
    <property type="evidence" value="ECO:0007669"/>
    <property type="project" value="TreeGrafter"/>
</dbReference>
<evidence type="ECO:0000313" key="11">
    <source>
        <dbReference type="EMBL" id="RSN70651.1"/>
    </source>
</evidence>
<dbReference type="GO" id="GO:0008379">
    <property type="term" value="F:thioredoxin peroxidase activity"/>
    <property type="evidence" value="ECO:0007669"/>
    <property type="project" value="TreeGrafter"/>
</dbReference>
<dbReference type="Pfam" id="PF00578">
    <property type="entry name" value="AhpC-TSA"/>
    <property type="match status" value="1"/>
</dbReference>
<dbReference type="InterPro" id="IPR024706">
    <property type="entry name" value="Peroxiredoxin_AhpC-typ"/>
</dbReference>
<dbReference type="Gene3D" id="3.40.30.10">
    <property type="entry name" value="Glutaredoxin"/>
    <property type="match status" value="1"/>
</dbReference>
<dbReference type="Pfam" id="PF10417">
    <property type="entry name" value="1-cysPrx_C"/>
    <property type="match status" value="1"/>
</dbReference>
<gene>
    <name evidence="11" type="ORF">D9Q81_00695</name>
</gene>
<comment type="subunit">
    <text evidence="7 8">Homodecamer. Pentamer of dimers that assemble into a ring structure.</text>
</comment>
<comment type="subcellular location">
    <subcellularLocation>
        <location evidence="8">Cytoplasm</location>
    </subcellularLocation>
</comment>
<comment type="catalytic activity">
    <reaction evidence="8">
        <text>a hydroperoxide + [thioredoxin]-dithiol = an alcohol + [thioredoxin]-disulfide + H2O</text>
        <dbReference type="Rhea" id="RHEA:62620"/>
        <dbReference type="Rhea" id="RHEA-COMP:10698"/>
        <dbReference type="Rhea" id="RHEA-COMP:10700"/>
        <dbReference type="ChEBI" id="CHEBI:15377"/>
        <dbReference type="ChEBI" id="CHEBI:29950"/>
        <dbReference type="ChEBI" id="CHEBI:30879"/>
        <dbReference type="ChEBI" id="CHEBI:35924"/>
        <dbReference type="ChEBI" id="CHEBI:50058"/>
        <dbReference type="EC" id="1.11.1.24"/>
    </reaction>
</comment>
<evidence type="ECO:0000259" key="10">
    <source>
        <dbReference type="PROSITE" id="PS51352"/>
    </source>
</evidence>
<dbReference type="GO" id="GO:0033554">
    <property type="term" value="P:cellular response to stress"/>
    <property type="evidence" value="ECO:0007669"/>
    <property type="project" value="TreeGrafter"/>
</dbReference>
<dbReference type="HAMAP" id="MF_00401">
    <property type="entry name" value="Peroxiredoxin"/>
    <property type="match status" value="1"/>
</dbReference>
<evidence type="ECO:0000256" key="7">
    <source>
        <dbReference type="ARBA" id="ARBA00064044"/>
    </source>
</evidence>
<feature type="domain" description="Thioredoxin" evidence="10">
    <location>
        <begin position="7"/>
        <end position="162"/>
    </location>
</feature>
<feature type="binding site" evidence="8">
    <location>
        <position position="125"/>
    </location>
    <ligand>
        <name>substrate</name>
    </ligand>
</feature>
<dbReference type="GO" id="GO:0006979">
    <property type="term" value="P:response to oxidative stress"/>
    <property type="evidence" value="ECO:0007669"/>
    <property type="project" value="TreeGrafter"/>
</dbReference>
<keyword evidence="8" id="KW-1015">Disulfide bond</keyword>
<dbReference type="SUPFAM" id="SSF52833">
    <property type="entry name" value="Thioredoxin-like"/>
    <property type="match status" value="1"/>
</dbReference>
<dbReference type="GO" id="GO:0045454">
    <property type="term" value="P:cell redox homeostasis"/>
    <property type="evidence" value="ECO:0007669"/>
    <property type="project" value="TreeGrafter"/>
</dbReference>
<evidence type="ECO:0000256" key="5">
    <source>
        <dbReference type="ARBA" id="ARBA00023284"/>
    </source>
</evidence>
<dbReference type="InterPro" id="IPR013766">
    <property type="entry name" value="Thioredoxin_domain"/>
</dbReference>
<name>A0A3R9PDR1_9CREN</name>
<keyword evidence="3 8" id="KW-0049">Antioxidant</keyword>
<comment type="miscellaneous">
    <text evidence="8">The active site is a conserved redox-active cysteine residue, the peroxidatic cysteine (C(P)), which makes the nucleophilic attack on the peroxide substrate. The peroxide oxidizes the C(P)-SH to cysteine sulfenic acid (C(P)-SOH), which then reacts with another cysteine residue, the resolving cysteine (C(R)), to form a disulfide bridge. The disulfide is subsequently reduced by an appropriate electron donor to complete the catalytic cycle. Although the primary sequence of this enzyme is similar to those of the 1-Cys Prx6 enzymes, its catalytic properties resemble those of the typical 2-Cys Prxs and C(R) is provided by the other dimeric subunit to form an intersubunit disulfide. The disulfide is subsequently reduced by thioredoxin.</text>
</comment>
<dbReference type="InterPro" id="IPR019479">
    <property type="entry name" value="Peroxiredoxin_C"/>
</dbReference>
<dbReference type="Proteomes" id="UP000278149">
    <property type="component" value="Unassembled WGS sequence"/>
</dbReference>
<dbReference type="FunFam" id="3.30.1020.10:FF:000002">
    <property type="entry name" value="Peroxiredoxin"/>
    <property type="match status" value="1"/>
</dbReference>
<dbReference type="InterPro" id="IPR022915">
    <property type="entry name" value="Peroxiredoxin_TDXH"/>
</dbReference>
<keyword evidence="4 8" id="KW-0560">Oxidoreductase</keyword>
<dbReference type="PANTHER" id="PTHR10681:SF121">
    <property type="entry name" value="ALKYL HYDROPEROXIDE REDUCTASE C"/>
    <property type="match status" value="1"/>
</dbReference>
<dbReference type="InterPro" id="IPR000866">
    <property type="entry name" value="AhpC/TSA"/>
</dbReference>
<evidence type="ECO:0000256" key="4">
    <source>
        <dbReference type="ARBA" id="ARBA00023002"/>
    </source>
</evidence>
<evidence type="ECO:0000256" key="3">
    <source>
        <dbReference type="ARBA" id="ARBA00022862"/>
    </source>
</evidence>
<sequence>MEEGRIPLLGEKFPEIEVKTTHGVFKLPDHYKGKWFILFSHPADFTPVCTTEFVAFQKRYDEFRKLNAELIGLSIDQVFSHIKWIEWIEEKLGVKIEFPVIADDLGRVAGKLGLIHPNKGTNTVRAVFIVDPHGFIRLILYYPQEIGRNIDEILRALKALQTSDKYEVATPANWPNNELIGDKVIVKPASDVETAKQRLELAKAKEIECYDWWFCYKKV</sequence>
<dbReference type="AlphaFoldDB" id="A0A3R9PDR1"/>
<feature type="active site" description="Cysteine sulfenic acid (-SOH) intermediate" evidence="8">
    <location>
        <position position="49"/>
    </location>
</feature>
<feature type="disulfide bond" description="Interchain (with Cys-215); in linked form" evidence="8">
    <location>
        <position position="49"/>
    </location>
</feature>
<keyword evidence="2 8" id="KW-0575">Peroxidase</keyword>
<dbReference type="PIRSF" id="PIRSF000239">
    <property type="entry name" value="AHPC"/>
    <property type="match status" value="1"/>
</dbReference>
<dbReference type="PANTHER" id="PTHR10681">
    <property type="entry name" value="THIOREDOXIN PEROXIDASE"/>
    <property type="match status" value="1"/>
</dbReference>
<comment type="similarity">
    <text evidence="6 8">Belongs to the peroxiredoxin family. Prx6 subfamily.</text>
</comment>
<keyword evidence="1 8" id="KW-0963">Cytoplasm</keyword>
<feature type="disulfide bond" description="Interchain (with Cys-49); in linked form" evidence="8">
    <location>
        <position position="215"/>
    </location>
</feature>
<evidence type="ECO:0000256" key="2">
    <source>
        <dbReference type="ARBA" id="ARBA00022559"/>
    </source>
</evidence>
<evidence type="ECO:0000256" key="6">
    <source>
        <dbReference type="ARBA" id="ARBA00025719"/>
    </source>
</evidence>
<dbReference type="EMBL" id="RCOR01000006">
    <property type="protein sequence ID" value="RSN70651.1"/>
    <property type="molecule type" value="Genomic_DNA"/>
</dbReference>
<dbReference type="EC" id="1.11.1.24" evidence="8"/>
<feature type="disulfide bond" description="Alternate" evidence="8">
    <location>
        <begin position="209"/>
        <end position="215"/>
    </location>
</feature>
<evidence type="ECO:0000313" key="12">
    <source>
        <dbReference type="Proteomes" id="UP000278149"/>
    </source>
</evidence>
<evidence type="ECO:0000256" key="8">
    <source>
        <dbReference type="HAMAP-Rule" id="MF_00401"/>
    </source>
</evidence>
<dbReference type="Gene3D" id="3.30.1020.10">
    <property type="entry name" value="Antioxidant, Horf6, Chain A, domain2"/>
    <property type="match status" value="1"/>
</dbReference>
<comment type="function">
    <text evidence="8">Thiol-specific peroxidase that catalyzes the reduction of hydrogen peroxide and organic hydroperoxides to water and alcohols, respectively. Plays a role in cell protection against oxidative stress by detoxifying peroxides.</text>
</comment>
<dbReference type="GO" id="GO:0042744">
    <property type="term" value="P:hydrogen peroxide catabolic process"/>
    <property type="evidence" value="ECO:0007669"/>
    <property type="project" value="TreeGrafter"/>
</dbReference>
<accession>A0A3R9PDR1</accession>
<dbReference type="InterPro" id="IPR045020">
    <property type="entry name" value="PRX_1cys"/>
</dbReference>